<keyword evidence="3" id="KW-1185">Reference proteome</keyword>
<keyword evidence="1" id="KW-0812">Transmembrane</keyword>
<accession>A0A8J8T3M8</accession>
<reference evidence="2" key="1">
    <citation type="submission" date="2019-06" db="EMBL/GenBank/DDBJ databases">
        <authorList>
            <person name="Zheng W."/>
        </authorList>
    </citation>
    <scope>NUCLEOTIDE SEQUENCE</scope>
    <source>
        <strain evidence="2">QDHG01</strain>
    </source>
</reference>
<evidence type="ECO:0000313" key="3">
    <source>
        <dbReference type="Proteomes" id="UP000785679"/>
    </source>
</evidence>
<comment type="caution">
    <text evidence="2">The sequence shown here is derived from an EMBL/GenBank/DDBJ whole genome shotgun (WGS) entry which is preliminary data.</text>
</comment>
<feature type="transmembrane region" description="Helical" evidence="1">
    <location>
        <begin position="6"/>
        <end position="22"/>
    </location>
</feature>
<dbReference type="AlphaFoldDB" id="A0A8J8T3M8"/>
<protein>
    <submittedName>
        <fullName evidence="2">Uncharacterized protein</fullName>
    </submittedName>
</protein>
<evidence type="ECO:0000256" key="1">
    <source>
        <dbReference type="SAM" id="Phobius"/>
    </source>
</evidence>
<gene>
    <name evidence="2" type="ORF">FGO68_gene4776</name>
</gene>
<keyword evidence="1" id="KW-1133">Transmembrane helix</keyword>
<name>A0A8J8T3M8_HALGN</name>
<organism evidence="2 3">
    <name type="scientific">Halteria grandinella</name>
    <dbReference type="NCBI Taxonomy" id="5974"/>
    <lineage>
        <taxon>Eukaryota</taxon>
        <taxon>Sar</taxon>
        <taxon>Alveolata</taxon>
        <taxon>Ciliophora</taxon>
        <taxon>Intramacronucleata</taxon>
        <taxon>Spirotrichea</taxon>
        <taxon>Stichotrichia</taxon>
        <taxon>Sporadotrichida</taxon>
        <taxon>Halteriidae</taxon>
        <taxon>Halteria</taxon>
    </lineage>
</organism>
<evidence type="ECO:0000313" key="2">
    <source>
        <dbReference type="EMBL" id="TNV81004.1"/>
    </source>
</evidence>
<keyword evidence="1" id="KW-0472">Membrane</keyword>
<sequence>MSFNLSFIFLQIQVASLVYIINNCRNTNTKYRTESTLKLRLECLLLIYWNNSLKQFTAFFALRNMQMVQRMNLATRSLSFLNFFMICLIKSGQMALNFLSLM</sequence>
<proteinExistence type="predicted"/>
<dbReference type="EMBL" id="RRYP01006712">
    <property type="protein sequence ID" value="TNV81004.1"/>
    <property type="molecule type" value="Genomic_DNA"/>
</dbReference>
<feature type="transmembrane region" description="Helical" evidence="1">
    <location>
        <begin position="73"/>
        <end position="96"/>
    </location>
</feature>
<dbReference type="Proteomes" id="UP000785679">
    <property type="component" value="Unassembled WGS sequence"/>
</dbReference>